<keyword evidence="7" id="KW-0539">Nucleus</keyword>
<feature type="region of interest" description="Disordered" evidence="8">
    <location>
        <begin position="1"/>
        <end position="52"/>
    </location>
</feature>
<dbReference type="Proteomes" id="UP001412067">
    <property type="component" value="Unassembled WGS sequence"/>
</dbReference>
<dbReference type="PANTHER" id="PTHR13437">
    <property type="entry name" value="NUCLEOPORIN P58/P45 NUCLEOPORIN-LIKE PROTEIN 1"/>
    <property type="match status" value="1"/>
</dbReference>
<keyword evidence="6" id="KW-0906">Nuclear pore complex</keyword>
<accession>A0ABR2M4H5</accession>
<reference evidence="9 10" key="1">
    <citation type="journal article" date="2022" name="Nat. Plants">
        <title>Genomes of leafy and leafless Platanthera orchids illuminate the evolution of mycoheterotrophy.</title>
        <authorList>
            <person name="Li M.H."/>
            <person name="Liu K.W."/>
            <person name="Li Z."/>
            <person name="Lu H.C."/>
            <person name="Ye Q.L."/>
            <person name="Zhang D."/>
            <person name="Wang J.Y."/>
            <person name="Li Y.F."/>
            <person name="Zhong Z.M."/>
            <person name="Liu X."/>
            <person name="Yu X."/>
            <person name="Liu D.K."/>
            <person name="Tu X.D."/>
            <person name="Liu B."/>
            <person name="Hao Y."/>
            <person name="Liao X.Y."/>
            <person name="Jiang Y.T."/>
            <person name="Sun W.H."/>
            <person name="Chen J."/>
            <person name="Chen Y.Q."/>
            <person name="Ai Y."/>
            <person name="Zhai J.W."/>
            <person name="Wu S.S."/>
            <person name="Zhou Z."/>
            <person name="Hsiao Y.Y."/>
            <person name="Wu W.L."/>
            <person name="Chen Y.Y."/>
            <person name="Lin Y.F."/>
            <person name="Hsu J.L."/>
            <person name="Li C.Y."/>
            <person name="Wang Z.W."/>
            <person name="Zhao X."/>
            <person name="Zhong W.Y."/>
            <person name="Ma X.K."/>
            <person name="Ma L."/>
            <person name="Huang J."/>
            <person name="Chen G.Z."/>
            <person name="Huang M.Z."/>
            <person name="Huang L."/>
            <person name="Peng D.H."/>
            <person name="Luo Y.B."/>
            <person name="Zou S.Q."/>
            <person name="Chen S.P."/>
            <person name="Lan S."/>
            <person name="Tsai W.C."/>
            <person name="Van de Peer Y."/>
            <person name="Liu Z.J."/>
        </authorList>
    </citation>
    <scope>NUCLEOTIDE SEQUENCE [LARGE SCALE GENOMIC DNA]</scope>
    <source>
        <strain evidence="9">Lor288</strain>
    </source>
</reference>
<keyword evidence="10" id="KW-1185">Reference proteome</keyword>
<evidence type="ECO:0000256" key="3">
    <source>
        <dbReference type="ARBA" id="ARBA00022816"/>
    </source>
</evidence>
<name>A0ABR2M4H5_9ASPA</name>
<organism evidence="9 10">
    <name type="scientific">Platanthera guangdongensis</name>
    <dbReference type="NCBI Taxonomy" id="2320717"/>
    <lineage>
        <taxon>Eukaryota</taxon>
        <taxon>Viridiplantae</taxon>
        <taxon>Streptophyta</taxon>
        <taxon>Embryophyta</taxon>
        <taxon>Tracheophyta</taxon>
        <taxon>Spermatophyta</taxon>
        <taxon>Magnoliopsida</taxon>
        <taxon>Liliopsida</taxon>
        <taxon>Asparagales</taxon>
        <taxon>Orchidaceae</taxon>
        <taxon>Orchidoideae</taxon>
        <taxon>Orchideae</taxon>
        <taxon>Orchidinae</taxon>
        <taxon>Platanthera</taxon>
    </lineage>
</organism>
<evidence type="ECO:0000313" key="9">
    <source>
        <dbReference type="EMBL" id="KAK8958103.1"/>
    </source>
</evidence>
<feature type="compositionally biased region" description="Low complexity" evidence="8">
    <location>
        <begin position="453"/>
        <end position="467"/>
    </location>
</feature>
<evidence type="ECO:0000256" key="4">
    <source>
        <dbReference type="ARBA" id="ARBA00022927"/>
    </source>
</evidence>
<feature type="compositionally biased region" description="Low complexity" evidence="8">
    <location>
        <begin position="26"/>
        <end position="52"/>
    </location>
</feature>
<evidence type="ECO:0000313" key="10">
    <source>
        <dbReference type="Proteomes" id="UP001412067"/>
    </source>
</evidence>
<feature type="region of interest" description="Disordered" evidence="8">
    <location>
        <begin position="453"/>
        <end position="477"/>
    </location>
</feature>
<evidence type="ECO:0000256" key="7">
    <source>
        <dbReference type="ARBA" id="ARBA00023242"/>
    </source>
</evidence>
<keyword evidence="4" id="KW-0653">Protein transport</keyword>
<keyword evidence="3" id="KW-0509">mRNA transport</keyword>
<keyword evidence="5" id="KW-0811">Translocation</keyword>
<feature type="region of interest" description="Disordered" evidence="8">
    <location>
        <begin position="395"/>
        <end position="415"/>
    </location>
</feature>
<proteinExistence type="predicted"/>
<dbReference type="EMBL" id="JBBWWR010000012">
    <property type="protein sequence ID" value="KAK8958103.1"/>
    <property type="molecule type" value="Genomic_DNA"/>
</dbReference>
<dbReference type="PANTHER" id="PTHR13437:SF2">
    <property type="entry name" value="NUCLEOPORIN P58_P45"/>
    <property type="match status" value="1"/>
</dbReference>
<dbReference type="Gene3D" id="6.10.140.1350">
    <property type="match status" value="1"/>
</dbReference>
<evidence type="ECO:0008006" key="11">
    <source>
        <dbReference type="Google" id="ProtNLM"/>
    </source>
</evidence>
<evidence type="ECO:0000256" key="6">
    <source>
        <dbReference type="ARBA" id="ARBA00023132"/>
    </source>
</evidence>
<comment type="caution">
    <text evidence="9">The sequence shown here is derived from an EMBL/GenBank/DDBJ whole genome shotgun (WGS) entry which is preliminary data.</text>
</comment>
<feature type="region of interest" description="Disordered" evidence="8">
    <location>
        <begin position="322"/>
        <end position="363"/>
    </location>
</feature>
<evidence type="ECO:0000256" key="1">
    <source>
        <dbReference type="ARBA" id="ARBA00004567"/>
    </source>
</evidence>
<protein>
    <recommendedName>
        <fullName evidence="11">Nuclear pore complex protein NUP58</fullName>
    </recommendedName>
</protein>
<evidence type="ECO:0000256" key="2">
    <source>
        <dbReference type="ARBA" id="ARBA00022448"/>
    </source>
</evidence>
<sequence>MAFSFSPSLPQFQSPQTLTLTPAQQPPSFFSQSPQMTAFPQPQSQPQPQQQQQMYLFTADKSPAGYNTKFEDLHADSQKFLLQIEERIMEFKDESQRLEQNSRLYGSSMSSDSFELDASHILQEIGGISTSMDREKFIVQELMCEVKSMMWNTEVAVRSYMIVRPIFLRPNAANTSDGATPSSSPLNQLSSSSMVPHYDFYSGFSKRPSPFLQFSLSRFEKYIAECRQWIEELEQLLLLDSEKNSSSSGSTSLQSLPNIISNVHDFFVHVAAKVESLHQHIESMKTAYLADQRRRGEGNDPFLEADRRETAKMEAAARRVHPTLHMPAVSAQPSTQGTGLYSSSVAPTSSAPQQTVGSNPAGGFSLFGTPSSAPSAATSSFLFSTPTTSAPTSGLFGSTGFSTQPTSSGTATPSLFGSTQTSSFFGANTPSFTSSPAIGSSTLFSTPTLTLGASSSSGASFGAASKSARPKSRTARR</sequence>
<comment type="subcellular location">
    <subcellularLocation>
        <location evidence="1">Nucleus</location>
        <location evidence="1">Nuclear pore complex</location>
    </subcellularLocation>
</comment>
<feature type="compositionally biased region" description="Polar residues" evidence="8">
    <location>
        <begin position="331"/>
        <end position="358"/>
    </location>
</feature>
<gene>
    <name evidence="9" type="ORF">KSP40_PGU015824</name>
</gene>
<evidence type="ECO:0000256" key="8">
    <source>
        <dbReference type="SAM" id="MobiDB-lite"/>
    </source>
</evidence>
<keyword evidence="2" id="KW-0813">Transport</keyword>
<feature type="compositionally biased region" description="Basic residues" evidence="8">
    <location>
        <begin position="468"/>
        <end position="477"/>
    </location>
</feature>
<feature type="compositionally biased region" description="Low complexity" evidence="8">
    <location>
        <begin position="1"/>
        <end position="16"/>
    </location>
</feature>
<dbReference type="InterPro" id="IPR024882">
    <property type="entry name" value="NUP58/p45/49"/>
</dbReference>
<evidence type="ECO:0000256" key="5">
    <source>
        <dbReference type="ARBA" id="ARBA00023010"/>
    </source>
</evidence>